<gene>
    <name evidence="2" type="ORF">TRV_06804</name>
</gene>
<protein>
    <submittedName>
        <fullName evidence="2">Uncharacterized protein</fullName>
    </submittedName>
</protein>
<feature type="non-terminal residue" evidence="2">
    <location>
        <position position="1"/>
    </location>
</feature>
<feature type="region of interest" description="Disordered" evidence="1">
    <location>
        <begin position="31"/>
        <end position="122"/>
    </location>
</feature>
<comment type="caution">
    <text evidence="2">The sequence shown here is derived from an EMBL/GenBank/DDBJ whole genome shotgun (WGS) entry which is preliminary data.</text>
</comment>
<accession>D4DHZ7</accession>
<keyword evidence="3" id="KW-1185">Reference proteome</keyword>
<organism evidence="2 3">
    <name type="scientific">Trichophyton verrucosum (strain HKI 0517)</name>
    <dbReference type="NCBI Taxonomy" id="663202"/>
    <lineage>
        <taxon>Eukaryota</taxon>
        <taxon>Fungi</taxon>
        <taxon>Dikarya</taxon>
        <taxon>Ascomycota</taxon>
        <taxon>Pezizomycotina</taxon>
        <taxon>Eurotiomycetes</taxon>
        <taxon>Eurotiomycetidae</taxon>
        <taxon>Onygenales</taxon>
        <taxon>Arthrodermataceae</taxon>
        <taxon>Trichophyton</taxon>
    </lineage>
</organism>
<dbReference type="AlphaFoldDB" id="D4DHZ7"/>
<feature type="compositionally biased region" description="Low complexity" evidence="1">
    <location>
        <begin position="49"/>
        <end position="83"/>
    </location>
</feature>
<dbReference type="RefSeq" id="XP_003019198.1">
    <property type="nucleotide sequence ID" value="XM_003019152.1"/>
</dbReference>
<evidence type="ECO:0000313" key="3">
    <source>
        <dbReference type="Proteomes" id="UP000008383"/>
    </source>
</evidence>
<dbReference type="HOGENOM" id="CLU_1772629_0_0_1"/>
<dbReference type="KEGG" id="tve:TRV_06804"/>
<name>D4DHZ7_TRIVH</name>
<evidence type="ECO:0000256" key="1">
    <source>
        <dbReference type="SAM" id="MobiDB-lite"/>
    </source>
</evidence>
<evidence type="ECO:0000313" key="2">
    <source>
        <dbReference type="EMBL" id="EFE38553.1"/>
    </source>
</evidence>
<dbReference type="EMBL" id="ACYE01000389">
    <property type="protein sequence ID" value="EFE38553.1"/>
    <property type="molecule type" value="Genomic_DNA"/>
</dbReference>
<dbReference type="GeneID" id="9577183"/>
<proteinExistence type="predicted"/>
<dbReference type="Proteomes" id="UP000008383">
    <property type="component" value="Unassembled WGS sequence"/>
</dbReference>
<reference evidence="3" key="1">
    <citation type="journal article" date="2011" name="Genome Biol.">
        <title>Comparative and functional genomics provide insights into the pathogenicity of dermatophytic fungi.</title>
        <authorList>
            <person name="Burmester A."/>
            <person name="Shelest E."/>
            <person name="Gloeckner G."/>
            <person name="Heddergott C."/>
            <person name="Schindler S."/>
            <person name="Staib P."/>
            <person name="Heidel A."/>
            <person name="Felder M."/>
            <person name="Petzold A."/>
            <person name="Szafranski K."/>
            <person name="Feuermann M."/>
            <person name="Pedruzzi I."/>
            <person name="Priebe S."/>
            <person name="Groth M."/>
            <person name="Winkler R."/>
            <person name="Li W."/>
            <person name="Kniemeyer O."/>
            <person name="Schroeckh V."/>
            <person name="Hertweck C."/>
            <person name="Hube B."/>
            <person name="White T.C."/>
            <person name="Platzer M."/>
            <person name="Guthke R."/>
            <person name="Heitman J."/>
            <person name="Woestemeyer J."/>
            <person name="Zipfel P.F."/>
            <person name="Monod M."/>
            <person name="Brakhage A.A."/>
        </authorList>
    </citation>
    <scope>NUCLEOTIDE SEQUENCE [LARGE SCALE GENOMIC DNA]</scope>
    <source>
        <strain evidence="3">HKI 0517</strain>
    </source>
</reference>
<sequence>RVFIAVYRPLDETIDAQNMKRSETELTCRCPRPSRCRRTRPPRRPPPAAASGQAQAGGQASQARTRSDVSAAAAAAVDVDAAAQRLRRTPGAIEDESDEQEGVSGGARAGEQAAAAGGSTVAGKFEGAVDVGAAHEKEKQSSQGVVV</sequence>
<feature type="compositionally biased region" description="Basic residues" evidence="1">
    <location>
        <begin position="32"/>
        <end position="43"/>
    </location>
</feature>
<feature type="compositionally biased region" description="Low complexity" evidence="1">
    <location>
        <begin position="109"/>
        <end position="118"/>
    </location>
</feature>